<evidence type="ECO:0000256" key="4">
    <source>
        <dbReference type="ARBA" id="ARBA00022898"/>
    </source>
</evidence>
<keyword evidence="5" id="KW-0315">Glutamine amidotransferase</keyword>
<evidence type="ECO:0000256" key="7">
    <source>
        <dbReference type="ARBA" id="ARBA00049534"/>
    </source>
</evidence>
<evidence type="ECO:0000256" key="1">
    <source>
        <dbReference type="ARBA" id="ARBA00008345"/>
    </source>
</evidence>
<dbReference type="GO" id="GO:0004359">
    <property type="term" value="F:glutaminase activity"/>
    <property type="evidence" value="ECO:0007669"/>
    <property type="project" value="UniProtKB-EC"/>
</dbReference>
<keyword evidence="6" id="KW-0456">Lyase</keyword>
<comment type="catalytic activity">
    <reaction evidence="7">
        <text>L-glutamine + H2O = L-glutamate + NH4(+)</text>
        <dbReference type="Rhea" id="RHEA:15889"/>
        <dbReference type="ChEBI" id="CHEBI:15377"/>
        <dbReference type="ChEBI" id="CHEBI:28938"/>
        <dbReference type="ChEBI" id="CHEBI:29985"/>
        <dbReference type="ChEBI" id="CHEBI:58359"/>
        <dbReference type="EC" id="3.5.1.2"/>
    </reaction>
</comment>
<dbReference type="CDD" id="cd01749">
    <property type="entry name" value="GATase1_PB"/>
    <property type="match status" value="1"/>
</dbReference>
<feature type="binding site" evidence="9">
    <location>
        <position position="120"/>
    </location>
    <ligand>
        <name>L-glutamine</name>
        <dbReference type="ChEBI" id="CHEBI:58359"/>
    </ligand>
</feature>
<dbReference type="AlphaFoldDB" id="A0AA35S2I5"/>
<accession>A0AA35S2I5</accession>
<dbReference type="Proteomes" id="UP001174909">
    <property type="component" value="Unassembled WGS sequence"/>
</dbReference>
<evidence type="ECO:0000313" key="11">
    <source>
        <dbReference type="Proteomes" id="UP001174909"/>
    </source>
</evidence>
<dbReference type="NCBIfam" id="TIGR03800">
    <property type="entry name" value="PLP_synth_Pdx2"/>
    <property type="match status" value="1"/>
</dbReference>
<protein>
    <recommendedName>
        <fullName evidence="2">glutaminase</fullName>
        <ecNumber evidence="2">3.5.1.2</ecNumber>
    </recommendedName>
</protein>
<name>A0AA35S2I5_GEOBA</name>
<evidence type="ECO:0000313" key="10">
    <source>
        <dbReference type="EMBL" id="CAI8022250.1"/>
    </source>
</evidence>
<comment type="similarity">
    <text evidence="1">Belongs to the glutaminase PdxT/SNO family.</text>
</comment>
<dbReference type="Pfam" id="PF01174">
    <property type="entry name" value="SNO"/>
    <property type="match status" value="1"/>
</dbReference>
<reference evidence="10" key="1">
    <citation type="submission" date="2023-03" db="EMBL/GenBank/DDBJ databases">
        <authorList>
            <person name="Steffen K."/>
            <person name="Cardenas P."/>
        </authorList>
    </citation>
    <scope>NUCLEOTIDE SEQUENCE</scope>
</reference>
<dbReference type="GO" id="GO:0008614">
    <property type="term" value="P:pyridoxine metabolic process"/>
    <property type="evidence" value="ECO:0007669"/>
    <property type="project" value="TreeGrafter"/>
</dbReference>
<dbReference type="InterPro" id="IPR021196">
    <property type="entry name" value="PdxT/SNO_CS"/>
</dbReference>
<gene>
    <name evidence="10" type="ORF">GBAR_LOCUS13086</name>
</gene>
<dbReference type="FunFam" id="3.40.50.880:FF:000010">
    <property type="entry name" value="uncharacterized protein LOC100176842 isoform X2"/>
    <property type="match status" value="1"/>
</dbReference>
<evidence type="ECO:0000256" key="2">
    <source>
        <dbReference type="ARBA" id="ARBA00012918"/>
    </source>
</evidence>
<evidence type="ECO:0000256" key="9">
    <source>
        <dbReference type="PIRSR" id="PIRSR005639-2"/>
    </source>
</evidence>
<dbReference type="InterPro" id="IPR029062">
    <property type="entry name" value="Class_I_gatase-like"/>
</dbReference>
<dbReference type="GO" id="GO:1903600">
    <property type="term" value="C:glutaminase complex"/>
    <property type="evidence" value="ECO:0007669"/>
    <property type="project" value="TreeGrafter"/>
</dbReference>
<evidence type="ECO:0000256" key="5">
    <source>
        <dbReference type="ARBA" id="ARBA00022962"/>
    </source>
</evidence>
<sequence length="206" mass="22425">MTEPTRFEPVRSPSSPRIGVLALQGSFALHTAVLQRLGIEAVEVRRTPALDGLDGLIIPGGESSTMLKFLLEEDLFEPLRTFHQRGGALYGTCAGTILLARAVQNPAQQSLALLDIEIQRNGYGRQLESHLGATPCPELGEPDLPLVMIRAPIISATGADVHVLAKWRGQPAFVREGRVLATTFHPELTTDTRIHAYFLEVAACIR</sequence>
<evidence type="ECO:0000256" key="8">
    <source>
        <dbReference type="PIRSR" id="PIRSR005639-1"/>
    </source>
</evidence>
<keyword evidence="4" id="KW-0663">Pyridoxal phosphate</keyword>
<keyword evidence="11" id="KW-1185">Reference proteome</keyword>
<dbReference type="SUPFAM" id="SSF52317">
    <property type="entry name" value="Class I glutamine amidotransferase-like"/>
    <property type="match status" value="1"/>
</dbReference>
<dbReference type="GO" id="GO:0016829">
    <property type="term" value="F:lyase activity"/>
    <property type="evidence" value="ECO:0007669"/>
    <property type="project" value="UniProtKB-KW"/>
</dbReference>
<evidence type="ECO:0000256" key="6">
    <source>
        <dbReference type="ARBA" id="ARBA00023239"/>
    </source>
</evidence>
<dbReference type="Gene3D" id="3.40.50.880">
    <property type="match status" value="1"/>
</dbReference>
<evidence type="ECO:0000256" key="3">
    <source>
        <dbReference type="ARBA" id="ARBA00022801"/>
    </source>
</evidence>
<dbReference type="PANTHER" id="PTHR31559">
    <property type="entry name" value="PYRIDOXAL 5'-PHOSPHATE SYNTHASE SUBUNIT SNO"/>
    <property type="match status" value="1"/>
</dbReference>
<dbReference type="EMBL" id="CASHTH010001945">
    <property type="protein sequence ID" value="CAI8022250.1"/>
    <property type="molecule type" value="Genomic_DNA"/>
</dbReference>
<feature type="binding site" evidence="9">
    <location>
        <begin position="149"/>
        <end position="150"/>
    </location>
    <ligand>
        <name>L-glutamine</name>
        <dbReference type="ChEBI" id="CHEBI:58359"/>
    </ligand>
</feature>
<proteinExistence type="inferred from homology"/>
<dbReference type="InterPro" id="IPR002161">
    <property type="entry name" value="PdxT/SNO"/>
</dbReference>
<feature type="binding site" evidence="9">
    <location>
        <begin position="61"/>
        <end position="63"/>
    </location>
    <ligand>
        <name>L-glutamine</name>
        <dbReference type="ChEBI" id="CHEBI:58359"/>
    </ligand>
</feature>
<dbReference type="GO" id="GO:0042823">
    <property type="term" value="P:pyridoxal phosphate biosynthetic process"/>
    <property type="evidence" value="ECO:0007669"/>
    <property type="project" value="InterPro"/>
</dbReference>
<dbReference type="PROSITE" id="PS51130">
    <property type="entry name" value="PDXT_SNO_2"/>
    <property type="match status" value="1"/>
</dbReference>
<feature type="active site" description="Charge relay system" evidence="8">
    <location>
        <position position="187"/>
    </location>
</feature>
<dbReference type="PROSITE" id="PS01236">
    <property type="entry name" value="PDXT_SNO_1"/>
    <property type="match status" value="1"/>
</dbReference>
<dbReference type="PANTHER" id="PTHR31559:SF0">
    <property type="entry name" value="PYRIDOXAL 5'-PHOSPHATE SYNTHASE SUBUNIT SNO1-RELATED"/>
    <property type="match status" value="1"/>
</dbReference>
<dbReference type="GO" id="GO:0005829">
    <property type="term" value="C:cytosol"/>
    <property type="evidence" value="ECO:0007669"/>
    <property type="project" value="TreeGrafter"/>
</dbReference>
<keyword evidence="3" id="KW-0378">Hydrolase</keyword>
<dbReference type="HAMAP" id="MF_01615">
    <property type="entry name" value="PdxT"/>
    <property type="match status" value="1"/>
</dbReference>
<feature type="active site" description="Nucleophile" evidence="8">
    <location>
        <position position="93"/>
    </location>
</feature>
<dbReference type="EC" id="3.5.1.2" evidence="2"/>
<comment type="caution">
    <text evidence="10">The sequence shown here is derived from an EMBL/GenBank/DDBJ whole genome shotgun (WGS) entry which is preliminary data.</text>
</comment>
<feature type="active site" description="Charge relay system" evidence="8">
    <location>
        <position position="185"/>
    </location>
</feature>
<organism evidence="10 11">
    <name type="scientific">Geodia barretti</name>
    <name type="common">Barrett's horny sponge</name>
    <dbReference type="NCBI Taxonomy" id="519541"/>
    <lineage>
        <taxon>Eukaryota</taxon>
        <taxon>Metazoa</taxon>
        <taxon>Porifera</taxon>
        <taxon>Demospongiae</taxon>
        <taxon>Heteroscleromorpha</taxon>
        <taxon>Tetractinellida</taxon>
        <taxon>Astrophorina</taxon>
        <taxon>Geodiidae</taxon>
        <taxon>Geodia</taxon>
    </lineage>
</organism>
<dbReference type="PIRSF" id="PIRSF005639">
    <property type="entry name" value="Glut_amidoT_SNO"/>
    <property type="match status" value="1"/>
</dbReference>
<dbReference type="PROSITE" id="PS51273">
    <property type="entry name" value="GATASE_TYPE_1"/>
    <property type="match status" value="1"/>
</dbReference>